<feature type="transmembrane region" description="Helical" evidence="1">
    <location>
        <begin position="43"/>
        <end position="61"/>
    </location>
</feature>
<evidence type="ECO:0000313" key="2">
    <source>
        <dbReference type="EMBL" id="MPC39440.1"/>
    </source>
</evidence>
<keyword evidence="1" id="KW-0812">Transmembrane</keyword>
<accession>A0A5B7EWL4</accession>
<dbReference type="Proteomes" id="UP000324222">
    <property type="component" value="Unassembled WGS sequence"/>
</dbReference>
<reference evidence="2 3" key="1">
    <citation type="submission" date="2019-05" db="EMBL/GenBank/DDBJ databases">
        <title>Another draft genome of Portunus trituberculatus and its Hox gene families provides insights of decapod evolution.</title>
        <authorList>
            <person name="Jeong J.-H."/>
            <person name="Song I."/>
            <person name="Kim S."/>
            <person name="Choi T."/>
            <person name="Kim D."/>
            <person name="Ryu S."/>
            <person name="Kim W."/>
        </authorList>
    </citation>
    <scope>NUCLEOTIDE SEQUENCE [LARGE SCALE GENOMIC DNA]</scope>
    <source>
        <tissue evidence="2">Muscle</tissue>
    </source>
</reference>
<keyword evidence="3" id="KW-1185">Reference proteome</keyword>
<proteinExistence type="predicted"/>
<dbReference type="AlphaFoldDB" id="A0A5B7EWL4"/>
<comment type="caution">
    <text evidence="2">The sequence shown here is derived from an EMBL/GenBank/DDBJ whole genome shotgun (WGS) entry which is preliminary data.</text>
</comment>
<name>A0A5B7EWL4_PORTR</name>
<keyword evidence="1" id="KW-0472">Membrane</keyword>
<keyword evidence="1" id="KW-1133">Transmembrane helix</keyword>
<sequence length="136" mass="14196">MESRMEEKLSLVSGLTGLAGRGGASLSAGQAGGSREPGRAVPHYAALLFLFYLILIAGRYAEGGRRQQSGPAHLPQPQVFPARISKLSEGRRPCCRDGRARVSRAGASGVDTDLTNALCTGGSRDPVPVLPPLTAQ</sequence>
<dbReference type="EMBL" id="VSRR010004362">
    <property type="protein sequence ID" value="MPC39440.1"/>
    <property type="molecule type" value="Genomic_DNA"/>
</dbReference>
<gene>
    <name evidence="2" type="ORF">E2C01_032976</name>
</gene>
<evidence type="ECO:0000256" key="1">
    <source>
        <dbReference type="SAM" id="Phobius"/>
    </source>
</evidence>
<organism evidence="2 3">
    <name type="scientific">Portunus trituberculatus</name>
    <name type="common">Swimming crab</name>
    <name type="synonym">Neptunus trituberculatus</name>
    <dbReference type="NCBI Taxonomy" id="210409"/>
    <lineage>
        <taxon>Eukaryota</taxon>
        <taxon>Metazoa</taxon>
        <taxon>Ecdysozoa</taxon>
        <taxon>Arthropoda</taxon>
        <taxon>Crustacea</taxon>
        <taxon>Multicrustacea</taxon>
        <taxon>Malacostraca</taxon>
        <taxon>Eumalacostraca</taxon>
        <taxon>Eucarida</taxon>
        <taxon>Decapoda</taxon>
        <taxon>Pleocyemata</taxon>
        <taxon>Brachyura</taxon>
        <taxon>Eubrachyura</taxon>
        <taxon>Portunoidea</taxon>
        <taxon>Portunidae</taxon>
        <taxon>Portuninae</taxon>
        <taxon>Portunus</taxon>
    </lineage>
</organism>
<evidence type="ECO:0000313" key="3">
    <source>
        <dbReference type="Proteomes" id="UP000324222"/>
    </source>
</evidence>
<protein>
    <submittedName>
        <fullName evidence="2">Uncharacterized protein</fullName>
    </submittedName>
</protein>